<feature type="region of interest" description="Disordered" evidence="9">
    <location>
        <begin position="349"/>
        <end position="368"/>
    </location>
</feature>
<dbReference type="InterPro" id="IPR036890">
    <property type="entry name" value="HATPase_C_sf"/>
</dbReference>
<comment type="catalytic activity">
    <reaction evidence="7">
        <text>L-seryl-[pyruvate dehydrogenase E1 alpha subunit] + ATP = O-phospho-L-seryl-[pyruvate dehydrogenase E1 alpha subunit] + ADP + H(+)</text>
        <dbReference type="Rhea" id="RHEA:23052"/>
        <dbReference type="Rhea" id="RHEA-COMP:13689"/>
        <dbReference type="Rhea" id="RHEA-COMP:13690"/>
        <dbReference type="ChEBI" id="CHEBI:15378"/>
        <dbReference type="ChEBI" id="CHEBI:29999"/>
        <dbReference type="ChEBI" id="CHEBI:30616"/>
        <dbReference type="ChEBI" id="CHEBI:83421"/>
        <dbReference type="ChEBI" id="CHEBI:456216"/>
        <dbReference type="EC" id="2.7.11.2"/>
    </reaction>
</comment>
<evidence type="ECO:0000256" key="5">
    <source>
        <dbReference type="ARBA" id="ARBA00022840"/>
    </source>
</evidence>
<dbReference type="AlphaFoldDB" id="A0A7S1XJB6"/>
<dbReference type="EC" id="2.7.11.-" evidence="8"/>
<dbReference type="Pfam" id="PF10436">
    <property type="entry name" value="BCDHK_Adom3"/>
    <property type="match status" value="1"/>
</dbReference>
<evidence type="ECO:0000256" key="6">
    <source>
        <dbReference type="ARBA" id="ARBA00023128"/>
    </source>
</evidence>
<name>A0A7S1XJB6_9RHOD</name>
<dbReference type="SUPFAM" id="SSF69012">
    <property type="entry name" value="alpha-ketoacid dehydrogenase kinase, N-terminal domain"/>
    <property type="match status" value="1"/>
</dbReference>
<dbReference type="GO" id="GO:0004740">
    <property type="term" value="F:pyruvate dehydrogenase (acetyl-transferring) kinase activity"/>
    <property type="evidence" value="ECO:0007669"/>
    <property type="project" value="UniProtKB-EC"/>
</dbReference>
<dbReference type="CDD" id="cd16929">
    <property type="entry name" value="HATPase_PDK-like"/>
    <property type="match status" value="1"/>
</dbReference>
<organism evidence="12">
    <name type="scientific">Erythrolobus australicus</name>
    <dbReference type="NCBI Taxonomy" id="1077150"/>
    <lineage>
        <taxon>Eukaryota</taxon>
        <taxon>Rhodophyta</taxon>
        <taxon>Bangiophyceae</taxon>
        <taxon>Porphyridiales</taxon>
        <taxon>Porphyridiaceae</taxon>
        <taxon>Erythrolobus</taxon>
    </lineage>
</organism>
<evidence type="ECO:0000256" key="1">
    <source>
        <dbReference type="ARBA" id="ARBA00006155"/>
    </source>
</evidence>
<evidence type="ECO:0000256" key="4">
    <source>
        <dbReference type="ARBA" id="ARBA00022777"/>
    </source>
</evidence>
<evidence type="ECO:0000256" key="3">
    <source>
        <dbReference type="ARBA" id="ARBA00022741"/>
    </source>
</evidence>
<dbReference type="GO" id="GO:0010906">
    <property type="term" value="P:regulation of glucose metabolic process"/>
    <property type="evidence" value="ECO:0007669"/>
    <property type="project" value="TreeGrafter"/>
</dbReference>
<dbReference type="SUPFAM" id="SSF55874">
    <property type="entry name" value="ATPase domain of HSP90 chaperone/DNA topoisomerase II/histidine kinase"/>
    <property type="match status" value="1"/>
</dbReference>
<dbReference type="InterPro" id="IPR003594">
    <property type="entry name" value="HATPase_dom"/>
</dbReference>
<evidence type="ECO:0000259" key="11">
    <source>
        <dbReference type="Pfam" id="PF10436"/>
    </source>
</evidence>
<proteinExistence type="inferred from homology"/>
<keyword evidence="2 8" id="KW-0808">Transferase</keyword>
<evidence type="ECO:0000256" key="2">
    <source>
        <dbReference type="ARBA" id="ARBA00022679"/>
    </source>
</evidence>
<dbReference type="PANTHER" id="PTHR11947:SF3">
    <property type="entry name" value="[PYRUVATE DEHYDROGENASE (ACETYL-TRANSFERRING)] KINASE, MITOCHONDRIAL"/>
    <property type="match status" value="1"/>
</dbReference>
<feature type="domain" description="Histidine kinase/HSP90-like ATPase" evidence="10">
    <location>
        <begin position="277"/>
        <end position="422"/>
    </location>
</feature>
<keyword evidence="4 8" id="KW-0418">Kinase</keyword>
<evidence type="ECO:0000256" key="8">
    <source>
        <dbReference type="RuleBase" id="RU366032"/>
    </source>
</evidence>
<comment type="similarity">
    <text evidence="1 8">Belongs to the PDK/BCKDK protein kinase family.</text>
</comment>
<keyword evidence="5 8" id="KW-0067">ATP-binding</keyword>
<reference evidence="12" key="1">
    <citation type="submission" date="2021-01" db="EMBL/GenBank/DDBJ databases">
        <authorList>
            <person name="Corre E."/>
            <person name="Pelletier E."/>
            <person name="Niang G."/>
            <person name="Scheremetjew M."/>
            <person name="Finn R."/>
            <person name="Kale V."/>
            <person name="Holt S."/>
            <person name="Cochrane G."/>
            <person name="Meng A."/>
            <person name="Brown T."/>
            <person name="Cohen L."/>
        </authorList>
    </citation>
    <scope>NUCLEOTIDE SEQUENCE</scope>
    <source>
        <strain evidence="12">CCMP3124</strain>
    </source>
</reference>
<evidence type="ECO:0000259" key="10">
    <source>
        <dbReference type="Pfam" id="PF02518"/>
    </source>
</evidence>
<evidence type="ECO:0000313" key="12">
    <source>
        <dbReference type="EMBL" id="CAD9240676.1"/>
    </source>
</evidence>
<dbReference type="PANTHER" id="PTHR11947">
    <property type="entry name" value="PYRUVATE DEHYDROGENASE KINASE"/>
    <property type="match status" value="1"/>
</dbReference>
<dbReference type="Gene3D" id="3.30.565.10">
    <property type="entry name" value="Histidine kinase-like ATPase, C-terminal domain"/>
    <property type="match status" value="1"/>
</dbReference>
<dbReference type="InterPro" id="IPR039028">
    <property type="entry name" value="BCKD/PDK"/>
</dbReference>
<dbReference type="EMBL" id="HBGI01003689">
    <property type="protein sequence ID" value="CAD9240676.1"/>
    <property type="molecule type" value="Transcribed_RNA"/>
</dbReference>
<keyword evidence="3 8" id="KW-0547">Nucleotide-binding</keyword>
<keyword evidence="6 8" id="KW-0496">Mitochondrion</keyword>
<gene>
    <name evidence="12" type="ORF">EAUS1353_LOCUS2415</name>
</gene>
<dbReference type="InterPro" id="IPR018955">
    <property type="entry name" value="BCDHK/PDK_N"/>
</dbReference>
<protein>
    <recommendedName>
        <fullName evidence="8">Protein-serine/threonine kinase</fullName>
        <ecNumber evidence="8">2.7.11.-</ecNumber>
    </recommendedName>
</protein>
<dbReference type="GO" id="GO:0005524">
    <property type="term" value="F:ATP binding"/>
    <property type="evidence" value="ECO:0007669"/>
    <property type="project" value="UniProtKB-UniRule"/>
</dbReference>
<accession>A0A7S1XJB6</accession>
<dbReference type="Pfam" id="PF02518">
    <property type="entry name" value="HATPase_c"/>
    <property type="match status" value="1"/>
</dbReference>
<dbReference type="GO" id="GO:0005759">
    <property type="term" value="C:mitochondrial matrix"/>
    <property type="evidence" value="ECO:0007669"/>
    <property type="project" value="UniProtKB-SubCell"/>
</dbReference>
<evidence type="ECO:0000256" key="9">
    <source>
        <dbReference type="SAM" id="MobiDB-lite"/>
    </source>
</evidence>
<dbReference type="Gene3D" id="1.20.140.20">
    <property type="entry name" value="Alpha-ketoacid/pyruvate dehydrogenase kinase, N-terminal domain"/>
    <property type="match status" value="1"/>
</dbReference>
<evidence type="ECO:0000256" key="7">
    <source>
        <dbReference type="ARBA" id="ARBA00048201"/>
    </source>
</evidence>
<feature type="compositionally biased region" description="Acidic residues" evidence="9">
    <location>
        <begin position="352"/>
        <end position="368"/>
    </location>
</feature>
<dbReference type="InterPro" id="IPR036784">
    <property type="entry name" value="AK/P_DHK_N_sf"/>
</dbReference>
<feature type="domain" description="Branched-chain alpha-ketoacid dehydrogenase kinase/Pyruvate dehydrogenase kinase N-terminal" evidence="11">
    <location>
        <begin position="67"/>
        <end position="225"/>
    </location>
</feature>
<comment type="subcellular location">
    <subcellularLocation>
        <location evidence="8">Mitochondrion matrix</location>
    </subcellularLocation>
</comment>
<sequence>MDAVMRTPAARRYATEALRFANAARGSNSESWRKRRPLQQLPGFCGGLSSAELAEALPVYARAPQTPTSLRTLFEFGLHPTPQRVMLSAQFLHQELAVRLAHRAHELASLPLGLNKMPSVRKVHRMYESSFAALLRQRRPRDTDTESALSDTMTTILHRHEDVVKLVARGVLELKAVQHVNTNNEDIQRFLDRFYSSRIGMRMLIAQHLAIRESSARENYVGIINSKCAPEEVILDAAEAVRSLAYRHYGDAPEVEITGALGLRFPYVDSYLFFPMFELLKNSVRATVEAHENADSFPNVRVAIAGGEEDVTIKISDEGGGIKRSAMPSIWTYLFTTAEVSPHDLLHVSDSELGDSSDSDENGFDDVDVAGSSPGAGYRMGMDPIAGFGYGLPLSRLYARYFGGDLTLVSMEGYGTDAYLHVCKLGDKQEILY</sequence>